<reference evidence="2" key="1">
    <citation type="journal article" date="2020" name="Nature">
        <title>Giant virus diversity and host interactions through global metagenomics.</title>
        <authorList>
            <person name="Schulz F."/>
            <person name="Roux S."/>
            <person name="Paez-Espino D."/>
            <person name="Jungbluth S."/>
            <person name="Walsh D.A."/>
            <person name="Denef V.J."/>
            <person name="McMahon K.D."/>
            <person name="Konstantinidis K.T."/>
            <person name="Eloe-Fadrosh E.A."/>
            <person name="Kyrpides N.C."/>
            <person name="Woyke T."/>
        </authorList>
    </citation>
    <scope>NUCLEOTIDE SEQUENCE</scope>
    <source>
        <strain evidence="2">GVMAG-M-3300024302-11</strain>
    </source>
</reference>
<feature type="transmembrane region" description="Helical" evidence="1">
    <location>
        <begin position="6"/>
        <end position="23"/>
    </location>
</feature>
<evidence type="ECO:0000313" key="2">
    <source>
        <dbReference type="EMBL" id="QHT96462.1"/>
    </source>
</evidence>
<dbReference type="EMBL" id="MN740257">
    <property type="protein sequence ID" value="QHT96462.1"/>
    <property type="molecule type" value="Genomic_DNA"/>
</dbReference>
<evidence type="ECO:0000256" key="1">
    <source>
        <dbReference type="SAM" id="Phobius"/>
    </source>
</evidence>
<organism evidence="2">
    <name type="scientific">viral metagenome</name>
    <dbReference type="NCBI Taxonomy" id="1070528"/>
    <lineage>
        <taxon>unclassified sequences</taxon>
        <taxon>metagenomes</taxon>
        <taxon>organismal metagenomes</taxon>
    </lineage>
</organism>
<keyword evidence="1" id="KW-0812">Transmembrane</keyword>
<sequence>MIKITLFYFIISLFIGILILYIIHPEPKIVIRYPTIDNMSKNTYKDDKGTCYNYKKIEVDC</sequence>
<name>A0A6C0ITT0_9ZZZZ</name>
<keyword evidence="1" id="KW-1133">Transmembrane helix</keyword>
<dbReference type="AlphaFoldDB" id="A0A6C0ITT0"/>
<protein>
    <submittedName>
        <fullName evidence="2">Uncharacterized protein</fullName>
    </submittedName>
</protein>
<proteinExistence type="predicted"/>
<keyword evidence="1" id="KW-0472">Membrane</keyword>
<accession>A0A6C0ITT0</accession>